<comment type="caution">
    <text evidence="2">The sequence shown here is derived from an EMBL/GenBank/DDBJ whole genome shotgun (WGS) entry which is preliminary data.</text>
</comment>
<dbReference type="EMBL" id="MCFL01000025">
    <property type="protein sequence ID" value="ORZ34880.1"/>
    <property type="molecule type" value="Genomic_DNA"/>
</dbReference>
<feature type="compositionally biased region" description="Polar residues" evidence="1">
    <location>
        <begin position="187"/>
        <end position="197"/>
    </location>
</feature>
<reference evidence="2 3" key="1">
    <citation type="submission" date="2016-07" db="EMBL/GenBank/DDBJ databases">
        <title>Pervasive Adenine N6-methylation of Active Genes in Fungi.</title>
        <authorList>
            <consortium name="DOE Joint Genome Institute"/>
            <person name="Mondo S.J."/>
            <person name="Dannebaum R.O."/>
            <person name="Kuo R.C."/>
            <person name="Labutti K."/>
            <person name="Haridas S."/>
            <person name="Kuo A."/>
            <person name="Salamov A."/>
            <person name="Ahrendt S.R."/>
            <person name="Lipzen A."/>
            <person name="Sullivan W."/>
            <person name="Andreopoulos W.B."/>
            <person name="Clum A."/>
            <person name="Lindquist E."/>
            <person name="Daum C."/>
            <person name="Ramamoorthy G.K."/>
            <person name="Gryganskyi A."/>
            <person name="Culley D."/>
            <person name="Magnuson J.K."/>
            <person name="James T.Y."/>
            <person name="O'Malley M.A."/>
            <person name="Stajich J.E."/>
            <person name="Spatafora J.W."/>
            <person name="Visel A."/>
            <person name="Grigoriev I.V."/>
        </authorList>
    </citation>
    <scope>NUCLEOTIDE SEQUENCE [LARGE SCALE GENOMIC DNA]</scope>
    <source>
        <strain evidence="2 3">PL171</strain>
    </source>
</reference>
<feature type="region of interest" description="Disordered" evidence="1">
    <location>
        <begin position="184"/>
        <end position="215"/>
    </location>
</feature>
<evidence type="ECO:0000313" key="3">
    <source>
        <dbReference type="Proteomes" id="UP000193411"/>
    </source>
</evidence>
<keyword evidence="3" id="KW-1185">Reference proteome</keyword>
<dbReference type="Proteomes" id="UP000193411">
    <property type="component" value="Unassembled WGS sequence"/>
</dbReference>
<sequence>MDPALTQVHGVDGEGHFSEARIWVGDRDLAEDSNLFRTAEGKLVSRFALARVAHHHWYHLHHEHTVLVQLFSALGEPFTNQNLLPPRAQVEYMLAEQVKLGRESVNIFVELVAQTGSVCLGKRILSGMANFLVCMLQIRNQAPHAALSEPPLVVWDADNLVASLLLLALISGGAADTHLHGLEDAQRSATNTTSGTSIWRPESQRRPPTPMPSPT</sequence>
<gene>
    <name evidence="2" type="ORF">BCR44DRAFT_1136814</name>
</gene>
<organism evidence="2 3">
    <name type="scientific">Catenaria anguillulae PL171</name>
    <dbReference type="NCBI Taxonomy" id="765915"/>
    <lineage>
        <taxon>Eukaryota</taxon>
        <taxon>Fungi</taxon>
        <taxon>Fungi incertae sedis</taxon>
        <taxon>Blastocladiomycota</taxon>
        <taxon>Blastocladiomycetes</taxon>
        <taxon>Blastocladiales</taxon>
        <taxon>Catenariaceae</taxon>
        <taxon>Catenaria</taxon>
    </lineage>
</organism>
<dbReference type="AlphaFoldDB" id="A0A1Y2HJX1"/>
<accession>A0A1Y2HJX1</accession>
<protein>
    <submittedName>
        <fullName evidence="2">Uncharacterized protein</fullName>
    </submittedName>
</protein>
<evidence type="ECO:0000313" key="2">
    <source>
        <dbReference type="EMBL" id="ORZ34880.1"/>
    </source>
</evidence>
<evidence type="ECO:0000256" key="1">
    <source>
        <dbReference type="SAM" id="MobiDB-lite"/>
    </source>
</evidence>
<name>A0A1Y2HJX1_9FUNG</name>
<proteinExistence type="predicted"/>